<dbReference type="AlphaFoldDB" id="F2N895"/>
<dbReference type="STRING" id="700015.Corgl_1172"/>
<dbReference type="EMBL" id="CP002628">
    <property type="protein sequence ID" value="AEB07278.1"/>
    <property type="molecule type" value="Genomic_DNA"/>
</dbReference>
<dbReference type="Pfam" id="PF00381">
    <property type="entry name" value="PTS-HPr"/>
    <property type="match status" value="1"/>
</dbReference>
<dbReference type="NCBIfam" id="TIGR01003">
    <property type="entry name" value="PTS_HPr_family"/>
    <property type="match status" value="1"/>
</dbReference>
<keyword evidence="4" id="KW-0963">Cytoplasm</keyword>
<name>F2N895_CORGP</name>
<evidence type="ECO:0000256" key="1">
    <source>
        <dbReference type="ARBA" id="ARBA00003681"/>
    </source>
</evidence>
<organism evidence="7 8">
    <name type="scientific">Coriobacterium glomerans (strain ATCC 49209 / DSM 20642 / JCM 10262 / PW2)</name>
    <dbReference type="NCBI Taxonomy" id="700015"/>
    <lineage>
        <taxon>Bacteria</taxon>
        <taxon>Bacillati</taxon>
        <taxon>Actinomycetota</taxon>
        <taxon>Coriobacteriia</taxon>
        <taxon>Coriobacteriales</taxon>
        <taxon>Coriobacteriaceae</taxon>
        <taxon>Coriobacterium</taxon>
    </lineage>
</organism>
<dbReference type="HOGENOM" id="CLU_136230_2_0_11"/>
<comment type="subcellular location">
    <subcellularLocation>
        <location evidence="2">Cytoplasm</location>
    </subcellularLocation>
</comment>
<dbReference type="PANTHER" id="PTHR33705:SF2">
    <property type="entry name" value="PHOSPHOCARRIER PROTEIN NPR"/>
    <property type="match status" value="1"/>
</dbReference>
<dbReference type="eggNOG" id="COG1925">
    <property type="taxonomic scope" value="Bacteria"/>
</dbReference>
<dbReference type="InterPro" id="IPR001020">
    <property type="entry name" value="PTS_HPr_His_P_site"/>
</dbReference>
<keyword evidence="5" id="KW-0598">Phosphotransferase system</keyword>
<evidence type="ECO:0000256" key="5">
    <source>
        <dbReference type="ARBA" id="ARBA00022683"/>
    </source>
</evidence>
<dbReference type="Gene3D" id="3.30.1340.10">
    <property type="entry name" value="HPr-like"/>
    <property type="match status" value="1"/>
</dbReference>
<dbReference type="InterPro" id="IPR050399">
    <property type="entry name" value="HPr"/>
</dbReference>
<gene>
    <name evidence="7" type="ordered locus">Corgl_1172</name>
</gene>
<evidence type="ECO:0000313" key="7">
    <source>
        <dbReference type="EMBL" id="AEB07278.1"/>
    </source>
</evidence>
<dbReference type="PANTHER" id="PTHR33705">
    <property type="entry name" value="PHOSPHOCARRIER PROTEIN HPR"/>
    <property type="match status" value="1"/>
</dbReference>
<evidence type="ECO:0000256" key="4">
    <source>
        <dbReference type="ARBA" id="ARBA00022490"/>
    </source>
</evidence>
<dbReference type="GO" id="GO:0005737">
    <property type="term" value="C:cytoplasm"/>
    <property type="evidence" value="ECO:0007669"/>
    <property type="project" value="UniProtKB-SubCell"/>
</dbReference>
<evidence type="ECO:0000256" key="2">
    <source>
        <dbReference type="ARBA" id="ARBA00004496"/>
    </source>
</evidence>
<dbReference type="SUPFAM" id="SSF55594">
    <property type="entry name" value="HPr-like"/>
    <property type="match status" value="1"/>
</dbReference>
<proteinExistence type="predicted"/>
<dbReference type="Proteomes" id="UP000006851">
    <property type="component" value="Chromosome"/>
</dbReference>
<dbReference type="PRINTS" id="PR00107">
    <property type="entry name" value="PHOSPHOCPHPR"/>
</dbReference>
<dbReference type="OrthoDB" id="9809047at2"/>
<dbReference type="PROSITE" id="PS51350">
    <property type="entry name" value="PTS_HPR_DOM"/>
    <property type="match status" value="1"/>
</dbReference>
<dbReference type="CDD" id="cd00367">
    <property type="entry name" value="PTS-HPr_like"/>
    <property type="match status" value="1"/>
</dbReference>
<dbReference type="GO" id="GO:0009401">
    <property type="term" value="P:phosphoenolpyruvate-dependent sugar phosphotransferase system"/>
    <property type="evidence" value="ECO:0007669"/>
    <property type="project" value="UniProtKB-KW"/>
</dbReference>
<dbReference type="PROSITE" id="PS00369">
    <property type="entry name" value="PTS_HPR_HIS"/>
    <property type="match status" value="1"/>
</dbReference>
<dbReference type="KEGG" id="cgo:Corgl_1172"/>
<sequence>MKSFAHTITDPVGLHARPAADLARFAASCASDVHVRKRGADKEVDAKSMLAIMSLGVRTHDAVEFSIEGETEADDAPALRAFCERTF</sequence>
<dbReference type="InterPro" id="IPR000032">
    <property type="entry name" value="HPr-like"/>
</dbReference>
<comment type="function">
    <text evidence="1">General (non sugar-specific) component of the phosphoenolpyruvate-dependent sugar phosphotransferase system (sugar PTS). This major carbohydrate active-transport system catalyzes the phosphorylation of incoming sugar substrates concomitantly with their translocation across the cell membrane. The phosphoryl group from phosphoenolpyruvate (PEP) is transferred to the phosphoryl carrier protein HPr by enzyme I. Phospho-HPr then transfers it to the PTS EIIA domain.</text>
</comment>
<protein>
    <recommendedName>
        <fullName evidence="3">Phosphocarrier protein HPr</fullName>
    </recommendedName>
</protein>
<reference evidence="8" key="1">
    <citation type="journal article" date="2013" name="Stand. Genomic Sci.">
        <title>Complete genome sequence of Coriobacterium glomerans type strain (PW2(T)) from the midgut of Pyrrhocoris apterus L. (red soldier bug).</title>
        <authorList>
            <person name="Stackebrandt E."/>
            <person name="Zeytun A."/>
            <person name="Lapidus A."/>
            <person name="Nolan M."/>
            <person name="Lucas S."/>
            <person name="Hammon N."/>
            <person name="Deshpande S."/>
            <person name="Cheng J.F."/>
            <person name="Tapia R."/>
            <person name="Goodwin L.A."/>
            <person name="Pitluck S."/>
            <person name="Liolios K."/>
            <person name="Pagani I."/>
            <person name="Ivanova N."/>
            <person name="Mavromatis K."/>
            <person name="Mikhailova N."/>
            <person name="Huntemann M."/>
            <person name="Pati A."/>
            <person name="Chen A."/>
            <person name="Palaniappan K."/>
            <person name="Chang Y.J."/>
            <person name="Land M."/>
            <person name="Hauser L."/>
            <person name="Rohde M."/>
            <person name="Pukall R."/>
            <person name="Goker M."/>
            <person name="Detter J.C."/>
            <person name="Woyke T."/>
            <person name="Bristow J."/>
            <person name="Eisen J.A."/>
            <person name="Markowitz V."/>
            <person name="Hugenholtz P."/>
            <person name="Kyrpides N.C."/>
            <person name="Klenk H.P."/>
        </authorList>
    </citation>
    <scope>NUCLEOTIDE SEQUENCE</scope>
    <source>
        <strain evidence="8">ATCC 49209 / DSM 20642 / JCM 10262 / PW2</strain>
    </source>
</reference>
<feature type="domain" description="HPr" evidence="6">
    <location>
        <begin position="1"/>
        <end position="87"/>
    </location>
</feature>
<accession>F2N895</accession>
<dbReference type="PROSITE" id="PS00589">
    <property type="entry name" value="PTS_HPR_SER"/>
    <property type="match status" value="1"/>
</dbReference>
<evidence type="ECO:0000256" key="3">
    <source>
        <dbReference type="ARBA" id="ARBA00020422"/>
    </source>
</evidence>
<dbReference type="InterPro" id="IPR002114">
    <property type="entry name" value="PTS_HPr_Ser_P_site"/>
</dbReference>
<dbReference type="InterPro" id="IPR035895">
    <property type="entry name" value="HPr-like_sf"/>
</dbReference>
<evidence type="ECO:0000259" key="6">
    <source>
        <dbReference type="PROSITE" id="PS51350"/>
    </source>
</evidence>
<keyword evidence="8" id="KW-1185">Reference proteome</keyword>
<evidence type="ECO:0000313" key="8">
    <source>
        <dbReference type="Proteomes" id="UP000006851"/>
    </source>
</evidence>